<evidence type="ECO:0000256" key="9">
    <source>
        <dbReference type="ARBA" id="ARBA00023125"/>
    </source>
</evidence>
<keyword evidence="11 13" id="KW-0234">DNA repair</keyword>
<dbReference type="PANTHER" id="PTHR30194">
    <property type="entry name" value="CROSSOVER JUNCTION ENDODEOXYRIBONUCLEASE RUVC"/>
    <property type="match status" value="1"/>
</dbReference>
<keyword evidence="7 13" id="KW-0378">Hydrolase</keyword>
<evidence type="ECO:0000313" key="15">
    <source>
        <dbReference type="EMBL" id="MQL53704.1"/>
    </source>
</evidence>
<dbReference type="Pfam" id="PF02075">
    <property type="entry name" value="RuvC"/>
    <property type="match status" value="1"/>
</dbReference>
<keyword evidence="8 13" id="KW-0460">Magnesium</keyword>
<evidence type="ECO:0000256" key="5">
    <source>
        <dbReference type="ARBA" id="ARBA00022759"/>
    </source>
</evidence>
<protein>
    <recommendedName>
        <fullName evidence="13 14">Crossover junction endodeoxyribonuclease RuvC</fullName>
        <ecNumber evidence="13 14">3.1.21.10</ecNumber>
    </recommendedName>
    <alternativeName>
        <fullName evidence="13">Holliday junction nuclease RuvC</fullName>
    </alternativeName>
    <alternativeName>
        <fullName evidence="13">Holliday junction resolvase RuvC</fullName>
    </alternativeName>
</protein>
<dbReference type="EC" id="3.1.21.10" evidence="13 14"/>
<evidence type="ECO:0000256" key="13">
    <source>
        <dbReference type="HAMAP-Rule" id="MF_00034"/>
    </source>
</evidence>
<keyword evidence="16" id="KW-1185">Reference proteome</keyword>
<dbReference type="GO" id="GO:0003677">
    <property type="term" value="F:DNA binding"/>
    <property type="evidence" value="ECO:0007669"/>
    <property type="project" value="UniProtKB-KW"/>
</dbReference>
<keyword evidence="2 13" id="KW-0963">Cytoplasm</keyword>
<comment type="subcellular location">
    <subcellularLocation>
        <location evidence="13">Cytoplasm</location>
    </subcellularLocation>
</comment>
<comment type="cofactor">
    <cofactor evidence="13">
        <name>Mg(2+)</name>
        <dbReference type="ChEBI" id="CHEBI:18420"/>
    </cofactor>
    <text evidence="13">Binds 2 Mg(2+) ion per subunit.</text>
</comment>
<evidence type="ECO:0000313" key="16">
    <source>
        <dbReference type="Proteomes" id="UP000441717"/>
    </source>
</evidence>
<keyword evidence="9 13" id="KW-0238">DNA-binding</keyword>
<accession>A0A6N7IUD7</accession>
<feature type="active site" evidence="13">
    <location>
        <position position="67"/>
    </location>
</feature>
<dbReference type="PROSITE" id="PS01321">
    <property type="entry name" value="RUVC"/>
    <property type="match status" value="1"/>
</dbReference>
<feature type="binding site" evidence="13">
    <location>
        <position position="67"/>
    </location>
    <ligand>
        <name>Mg(2+)</name>
        <dbReference type="ChEBI" id="CHEBI:18420"/>
        <label>2</label>
    </ligand>
</feature>
<dbReference type="InterPro" id="IPR036397">
    <property type="entry name" value="RNaseH_sf"/>
</dbReference>
<dbReference type="RefSeq" id="WP_152948162.1">
    <property type="nucleotide sequence ID" value="NZ_WHYR01000061.1"/>
</dbReference>
<evidence type="ECO:0000256" key="2">
    <source>
        <dbReference type="ARBA" id="ARBA00022490"/>
    </source>
</evidence>
<evidence type="ECO:0000256" key="12">
    <source>
        <dbReference type="ARBA" id="ARBA00029354"/>
    </source>
</evidence>
<dbReference type="SUPFAM" id="SSF53098">
    <property type="entry name" value="Ribonuclease H-like"/>
    <property type="match status" value="1"/>
</dbReference>
<evidence type="ECO:0000256" key="10">
    <source>
        <dbReference type="ARBA" id="ARBA00023172"/>
    </source>
</evidence>
<evidence type="ECO:0000256" key="6">
    <source>
        <dbReference type="ARBA" id="ARBA00022763"/>
    </source>
</evidence>
<dbReference type="GO" id="GO:0000287">
    <property type="term" value="F:magnesium ion binding"/>
    <property type="evidence" value="ECO:0007669"/>
    <property type="project" value="UniProtKB-UniRule"/>
</dbReference>
<keyword evidence="6 13" id="KW-0227">DNA damage</keyword>
<comment type="similarity">
    <text evidence="1 13">Belongs to the RuvC family.</text>
</comment>
<dbReference type="GO" id="GO:0006281">
    <property type="term" value="P:DNA repair"/>
    <property type="evidence" value="ECO:0007669"/>
    <property type="project" value="UniProtKB-UniRule"/>
</dbReference>
<dbReference type="NCBIfam" id="NF000711">
    <property type="entry name" value="PRK00039.2-1"/>
    <property type="match status" value="1"/>
</dbReference>
<keyword evidence="10 13" id="KW-0233">DNA recombination</keyword>
<dbReference type="GO" id="GO:0048476">
    <property type="term" value="C:Holliday junction resolvase complex"/>
    <property type="evidence" value="ECO:0007669"/>
    <property type="project" value="UniProtKB-UniRule"/>
</dbReference>
<reference evidence="15 16" key="1">
    <citation type="submission" date="2019-10" db="EMBL/GenBank/DDBJ databases">
        <title>Comparative genomics of sulfur disproportionating microorganisms.</title>
        <authorList>
            <person name="Ward L.M."/>
            <person name="Bertran E."/>
            <person name="Johnston D."/>
        </authorList>
    </citation>
    <scope>NUCLEOTIDE SEQUENCE [LARGE SCALE GENOMIC DNA]</scope>
    <source>
        <strain evidence="15 16">DSM 14055</strain>
    </source>
</reference>
<dbReference type="InterPro" id="IPR020563">
    <property type="entry name" value="X-over_junc_endoDNase_Mg_BS"/>
</dbReference>
<organism evidence="15 16">
    <name type="scientific">Desulfofundulus thermobenzoicus</name>
    <dbReference type="NCBI Taxonomy" id="29376"/>
    <lineage>
        <taxon>Bacteria</taxon>
        <taxon>Bacillati</taxon>
        <taxon>Bacillota</taxon>
        <taxon>Clostridia</taxon>
        <taxon>Eubacteriales</taxon>
        <taxon>Peptococcaceae</taxon>
        <taxon>Desulfofundulus</taxon>
    </lineage>
</organism>
<dbReference type="FunFam" id="3.30.420.10:FF:000002">
    <property type="entry name" value="Crossover junction endodeoxyribonuclease RuvC"/>
    <property type="match status" value="1"/>
</dbReference>
<gene>
    <name evidence="13 15" type="primary">ruvC</name>
    <name evidence="15" type="ORF">GFC01_15840</name>
</gene>
<feature type="active site" evidence="13">
    <location>
        <position position="7"/>
    </location>
</feature>
<keyword evidence="4 13" id="KW-0479">Metal-binding</keyword>
<comment type="function">
    <text evidence="13">The RuvA-RuvB-RuvC complex processes Holliday junction (HJ) DNA during genetic recombination and DNA repair. Endonuclease that resolves HJ intermediates. Cleaves cruciform DNA by making single-stranded nicks across the HJ at symmetrical positions within the homologous arms, yielding a 5'-phosphate and a 3'-hydroxyl group; requires a central core of homology in the junction. The consensus cleavage sequence is 5'-(A/T)TT(C/G)-3'. Cleavage occurs on the 3'-side of the TT dinucleotide at the point of strand exchange. HJ branch migration catalyzed by RuvA-RuvB allows RuvC to scan DNA until it finds its consensus sequence, where it cleaves and resolves the cruciform DNA.</text>
</comment>
<dbReference type="InterPro" id="IPR012337">
    <property type="entry name" value="RNaseH-like_sf"/>
</dbReference>
<evidence type="ECO:0000256" key="7">
    <source>
        <dbReference type="ARBA" id="ARBA00022801"/>
    </source>
</evidence>
<keyword evidence="5 13" id="KW-0255">Endonuclease</keyword>
<dbReference type="NCBIfam" id="TIGR00228">
    <property type="entry name" value="ruvC"/>
    <property type="match status" value="1"/>
</dbReference>
<dbReference type="InterPro" id="IPR002176">
    <property type="entry name" value="X-over_junc_endoDNase_RuvC"/>
</dbReference>
<evidence type="ECO:0000256" key="14">
    <source>
        <dbReference type="NCBIfam" id="TIGR00228"/>
    </source>
</evidence>
<name>A0A6N7IUD7_9FIRM</name>
<dbReference type="GO" id="GO:0008821">
    <property type="term" value="F:crossover junction DNA endonuclease activity"/>
    <property type="evidence" value="ECO:0007669"/>
    <property type="project" value="UniProtKB-UniRule"/>
</dbReference>
<dbReference type="OrthoDB" id="9805499at2"/>
<feature type="binding site" evidence="13">
    <location>
        <position position="140"/>
    </location>
    <ligand>
        <name>Mg(2+)</name>
        <dbReference type="ChEBI" id="CHEBI:18420"/>
        <label>1</label>
    </ligand>
</feature>
<evidence type="ECO:0000256" key="1">
    <source>
        <dbReference type="ARBA" id="ARBA00009518"/>
    </source>
</evidence>
<comment type="caution">
    <text evidence="15">The sequence shown here is derived from an EMBL/GenBank/DDBJ whole genome shotgun (WGS) entry which is preliminary data.</text>
</comment>
<evidence type="ECO:0000256" key="3">
    <source>
        <dbReference type="ARBA" id="ARBA00022722"/>
    </source>
</evidence>
<proteinExistence type="inferred from homology"/>
<evidence type="ECO:0000256" key="11">
    <source>
        <dbReference type="ARBA" id="ARBA00023204"/>
    </source>
</evidence>
<dbReference type="GO" id="GO:0006310">
    <property type="term" value="P:DNA recombination"/>
    <property type="evidence" value="ECO:0007669"/>
    <property type="project" value="UniProtKB-UniRule"/>
</dbReference>
<dbReference type="EMBL" id="WHYR01000061">
    <property type="protein sequence ID" value="MQL53704.1"/>
    <property type="molecule type" value="Genomic_DNA"/>
</dbReference>
<dbReference type="PANTHER" id="PTHR30194:SF3">
    <property type="entry name" value="CROSSOVER JUNCTION ENDODEOXYRIBONUCLEASE RUVC"/>
    <property type="match status" value="1"/>
</dbReference>
<dbReference type="Proteomes" id="UP000441717">
    <property type="component" value="Unassembled WGS sequence"/>
</dbReference>
<dbReference type="CDD" id="cd16962">
    <property type="entry name" value="RuvC"/>
    <property type="match status" value="1"/>
</dbReference>
<dbReference type="PRINTS" id="PR00696">
    <property type="entry name" value="RSOLVASERUVC"/>
</dbReference>
<dbReference type="Gene3D" id="3.30.420.10">
    <property type="entry name" value="Ribonuclease H-like superfamily/Ribonuclease H"/>
    <property type="match status" value="1"/>
</dbReference>
<feature type="active site" evidence="13">
    <location>
        <position position="140"/>
    </location>
</feature>
<comment type="catalytic activity">
    <reaction evidence="12 13">
        <text>Endonucleolytic cleavage at a junction such as a reciprocal single-stranded crossover between two homologous DNA duplexes (Holliday junction).</text>
        <dbReference type="EC" id="3.1.21.10"/>
    </reaction>
</comment>
<dbReference type="AlphaFoldDB" id="A0A6N7IUD7"/>
<sequence>MRVMGIDPGTAITGYGIIDVEGNRLAVVAYDCIRTPAGLAMPRRLQLLYQELLAVLDRYRPRHVAVEELFFNKNTRTALAVGQARGVALLAAVNSSLEVAEYTPLEVKQGVTGYGRAAKEQVQYMVRALLALPEIPRPDDVADALAVALCHAHRQGGRGTAFNPREHHHGGRSG</sequence>
<dbReference type="GO" id="GO:0005737">
    <property type="term" value="C:cytoplasm"/>
    <property type="evidence" value="ECO:0007669"/>
    <property type="project" value="UniProtKB-SubCell"/>
</dbReference>
<evidence type="ECO:0000256" key="4">
    <source>
        <dbReference type="ARBA" id="ARBA00022723"/>
    </source>
</evidence>
<comment type="subunit">
    <text evidence="13">Homodimer which binds Holliday junction (HJ) DNA. The HJ becomes 2-fold symmetrical on binding to RuvC with unstacked arms; it has a different conformation from HJ DNA in complex with RuvA. In the full resolvosome a probable DNA-RuvA(4)-RuvB(12)-RuvC(2) complex forms which resolves the HJ.</text>
</comment>
<dbReference type="HAMAP" id="MF_00034">
    <property type="entry name" value="RuvC"/>
    <property type="match status" value="1"/>
</dbReference>
<feature type="binding site" evidence="13">
    <location>
        <position position="7"/>
    </location>
    <ligand>
        <name>Mg(2+)</name>
        <dbReference type="ChEBI" id="CHEBI:18420"/>
        <label>1</label>
    </ligand>
</feature>
<keyword evidence="3 13" id="KW-0540">Nuclease</keyword>
<evidence type="ECO:0000256" key="8">
    <source>
        <dbReference type="ARBA" id="ARBA00022842"/>
    </source>
</evidence>